<proteinExistence type="inferred from homology"/>
<keyword evidence="10" id="KW-1185">Reference proteome</keyword>
<keyword evidence="3" id="KW-0378">Hydrolase</keyword>
<dbReference type="Pfam" id="PF03372">
    <property type="entry name" value="Exo_endo_phos"/>
    <property type="match status" value="1"/>
</dbReference>
<dbReference type="Gene3D" id="3.60.10.10">
    <property type="entry name" value="Endonuclease/exonuclease/phosphatase"/>
    <property type="match status" value="1"/>
</dbReference>
<dbReference type="PANTHER" id="PTHR22748">
    <property type="entry name" value="AP ENDONUCLEASE"/>
    <property type="match status" value="1"/>
</dbReference>
<feature type="binding site" evidence="6">
    <location>
        <position position="208"/>
    </location>
    <ligand>
        <name>Mg(2+)</name>
        <dbReference type="ChEBI" id="CHEBI:18420"/>
        <label>1</label>
    </ligand>
</feature>
<protein>
    <submittedName>
        <fullName evidence="9">9595_t:CDS:1</fullName>
    </submittedName>
</protein>
<keyword evidence="6" id="KW-0464">Manganese</keyword>
<evidence type="ECO:0000256" key="6">
    <source>
        <dbReference type="PIRSR" id="PIRSR604808-2"/>
    </source>
</evidence>
<feature type="binding site" evidence="6">
    <location>
        <position position="296"/>
    </location>
    <ligand>
        <name>Mg(2+)</name>
        <dbReference type="ChEBI" id="CHEBI:18420"/>
        <label>1</label>
    </ligand>
</feature>
<feature type="active site" description="Proton acceptor" evidence="5">
    <location>
        <position position="297"/>
    </location>
</feature>
<feature type="binding site" evidence="6">
    <location>
        <position position="297"/>
    </location>
    <ligand>
        <name>Mg(2+)</name>
        <dbReference type="ChEBI" id="CHEBI:18420"/>
        <label>1</label>
    </ligand>
</feature>
<dbReference type="GO" id="GO:0008311">
    <property type="term" value="F:double-stranded DNA 3'-5' DNA exonuclease activity"/>
    <property type="evidence" value="ECO:0007669"/>
    <property type="project" value="TreeGrafter"/>
</dbReference>
<evidence type="ECO:0000256" key="2">
    <source>
        <dbReference type="ARBA" id="ARBA00022723"/>
    </source>
</evidence>
<dbReference type="InterPro" id="IPR036691">
    <property type="entry name" value="Endo/exonu/phosph_ase_sf"/>
</dbReference>
<keyword evidence="4 6" id="KW-0460">Magnesium</keyword>
<dbReference type="GO" id="GO:0005634">
    <property type="term" value="C:nucleus"/>
    <property type="evidence" value="ECO:0007669"/>
    <property type="project" value="TreeGrafter"/>
</dbReference>
<feature type="site" description="Interaction with DNA substrate" evidence="7">
    <location>
        <position position="297"/>
    </location>
</feature>
<comment type="cofactor">
    <cofactor evidence="6">
        <name>Mg(2+)</name>
        <dbReference type="ChEBI" id="CHEBI:18420"/>
    </cofactor>
    <cofactor evidence="6">
        <name>Mn(2+)</name>
        <dbReference type="ChEBI" id="CHEBI:29035"/>
    </cofactor>
    <text evidence="6">Probably binds two magnesium or manganese ions per subunit.</text>
</comment>
<dbReference type="Proteomes" id="UP000789706">
    <property type="component" value="Unassembled WGS sequence"/>
</dbReference>
<feature type="non-terminal residue" evidence="9">
    <location>
        <position position="307"/>
    </location>
</feature>
<gene>
    <name evidence="9" type="ORF">DEBURN_LOCUS11228</name>
</gene>
<feature type="binding site" evidence="6">
    <location>
        <position position="210"/>
    </location>
    <ligand>
        <name>Mg(2+)</name>
        <dbReference type="ChEBI" id="CHEBI:18420"/>
        <label>2</label>
    </ligand>
</feature>
<feature type="site" description="Transition state stabilizer" evidence="7">
    <location>
        <position position="210"/>
    </location>
</feature>
<feature type="site" description="Important for catalytic activity" evidence="7">
    <location>
        <position position="269"/>
    </location>
</feature>
<keyword evidence="2 6" id="KW-0479">Metal-binding</keyword>
<dbReference type="AlphaFoldDB" id="A0A9N9DNP7"/>
<evidence type="ECO:0000313" key="9">
    <source>
        <dbReference type="EMBL" id="CAG8643139.1"/>
    </source>
</evidence>
<dbReference type="EMBL" id="CAJVPK010005272">
    <property type="protein sequence ID" value="CAG8643139.1"/>
    <property type="molecule type" value="Genomic_DNA"/>
</dbReference>
<name>A0A9N9DNP7_9GLOM</name>
<feature type="domain" description="Endonuclease/exonuclease/phosphatase" evidence="8">
    <location>
        <begin position="119"/>
        <end position="297"/>
    </location>
</feature>
<evidence type="ECO:0000256" key="3">
    <source>
        <dbReference type="ARBA" id="ARBA00022801"/>
    </source>
</evidence>
<dbReference type="GO" id="GO:0006284">
    <property type="term" value="P:base-excision repair"/>
    <property type="evidence" value="ECO:0007669"/>
    <property type="project" value="TreeGrafter"/>
</dbReference>
<organism evidence="9 10">
    <name type="scientific">Diversispora eburnea</name>
    <dbReference type="NCBI Taxonomy" id="1213867"/>
    <lineage>
        <taxon>Eukaryota</taxon>
        <taxon>Fungi</taxon>
        <taxon>Fungi incertae sedis</taxon>
        <taxon>Mucoromycota</taxon>
        <taxon>Glomeromycotina</taxon>
        <taxon>Glomeromycetes</taxon>
        <taxon>Diversisporales</taxon>
        <taxon>Diversisporaceae</taxon>
        <taxon>Diversispora</taxon>
    </lineage>
</organism>
<evidence type="ECO:0000256" key="7">
    <source>
        <dbReference type="PIRSR" id="PIRSR604808-3"/>
    </source>
</evidence>
<dbReference type="GO" id="GO:0003906">
    <property type="term" value="F:DNA-(apurinic or apyrimidinic site) endonuclease activity"/>
    <property type="evidence" value="ECO:0007669"/>
    <property type="project" value="TreeGrafter"/>
</dbReference>
<dbReference type="GO" id="GO:0008081">
    <property type="term" value="F:phosphoric diester hydrolase activity"/>
    <property type="evidence" value="ECO:0007669"/>
    <property type="project" value="TreeGrafter"/>
</dbReference>
<dbReference type="GO" id="GO:0046872">
    <property type="term" value="F:metal ion binding"/>
    <property type="evidence" value="ECO:0007669"/>
    <property type="project" value="UniProtKB-KW"/>
</dbReference>
<dbReference type="InterPro" id="IPR005135">
    <property type="entry name" value="Endo/exonuclease/phosphatase"/>
</dbReference>
<feature type="active site" description="Proton donor/acceptor" evidence="5">
    <location>
        <position position="208"/>
    </location>
</feature>
<dbReference type="SUPFAM" id="SSF56219">
    <property type="entry name" value="DNase I-like"/>
    <property type="match status" value="1"/>
</dbReference>
<dbReference type="InterPro" id="IPR004808">
    <property type="entry name" value="AP_endonuc_1"/>
</dbReference>
<reference evidence="9" key="1">
    <citation type="submission" date="2021-06" db="EMBL/GenBank/DDBJ databases">
        <authorList>
            <person name="Kallberg Y."/>
            <person name="Tangrot J."/>
            <person name="Rosling A."/>
        </authorList>
    </citation>
    <scope>NUCLEOTIDE SEQUENCE</scope>
    <source>
        <strain evidence="9">AZ414A</strain>
    </source>
</reference>
<comment type="caution">
    <text evidence="9">The sequence shown here is derived from an EMBL/GenBank/DDBJ whole genome shotgun (WGS) entry which is preliminary data.</text>
</comment>
<dbReference type="PANTHER" id="PTHR22748:SF6">
    <property type="entry name" value="DNA-(APURINIC OR APYRIMIDINIC SITE) ENDONUCLEASE"/>
    <property type="match status" value="1"/>
</dbReference>
<dbReference type="OrthoDB" id="2342540at2759"/>
<evidence type="ECO:0000313" key="10">
    <source>
        <dbReference type="Proteomes" id="UP000789706"/>
    </source>
</evidence>
<comment type="similarity">
    <text evidence="1">Belongs to the DNA repair enzymes AP/ExoA family.</text>
</comment>
<sequence length="307" mass="35756">NDDVKERLDRMERIITQLVDRFNKLENFLQDKLNLNSETNQYHSDYNEPEVDLQMDFDELNTHNIEGSEEVKNKNEDNFGRLIQIVEQVGQRMNTLESSIAETNCGESKGQWYKDNKDKFRIHCSGNGKGTGVALIISKTLNKYVCKKREYEGRAICVDLVLPRKMTICIMQIYLPSKKSDKVNVINWIKIQLNEAQKKKKKVIVMGDFNAVPSPAIDRNNNSHSQFPESEIFPLLSSHDLIDCYRIMFPENTGYTWKRDNSNEESRIDAIWISYRWCDKITSCFLDDIKLITSSDHKLLGVKMLKK</sequence>
<evidence type="ECO:0000259" key="8">
    <source>
        <dbReference type="Pfam" id="PF03372"/>
    </source>
</evidence>
<evidence type="ECO:0000256" key="5">
    <source>
        <dbReference type="PIRSR" id="PIRSR604808-1"/>
    </source>
</evidence>
<feature type="active site" evidence="5">
    <location>
        <position position="174"/>
    </location>
</feature>
<evidence type="ECO:0000256" key="4">
    <source>
        <dbReference type="ARBA" id="ARBA00022842"/>
    </source>
</evidence>
<evidence type="ECO:0000256" key="1">
    <source>
        <dbReference type="ARBA" id="ARBA00007092"/>
    </source>
</evidence>
<accession>A0A9N9DNP7</accession>